<dbReference type="AlphaFoldDB" id="A0A232LUF3"/>
<dbReference type="Proteomes" id="UP000243515">
    <property type="component" value="Unassembled WGS sequence"/>
</dbReference>
<dbReference type="PANTHER" id="PTHR23501">
    <property type="entry name" value="MAJOR FACILITATOR SUPERFAMILY"/>
    <property type="match status" value="1"/>
</dbReference>
<dbReference type="PRINTS" id="PR01036">
    <property type="entry name" value="TCRTETB"/>
</dbReference>
<dbReference type="InterPro" id="IPR020846">
    <property type="entry name" value="MFS_dom"/>
</dbReference>
<keyword evidence="9" id="KW-1185">Reference proteome</keyword>
<dbReference type="SUPFAM" id="SSF103473">
    <property type="entry name" value="MFS general substrate transporter"/>
    <property type="match status" value="2"/>
</dbReference>
<feature type="transmembrane region" description="Helical" evidence="6">
    <location>
        <begin position="167"/>
        <end position="186"/>
    </location>
</feature>
<gene>
    <name evidence="8" type="ORF">Egran_04484</name>
</gene>
<dbReference type="OrthoDB" id="10021397at2759"/>
<reference evidence="8 9" key="1">
    <citation type="journal article" date="2015" name="Environ. Microbiol.">
        <title>Metagenome sequence of Elaphomyces granulatus from sporocarp tissue reveals Ascomycota ectomycorrhizal fingerprints of genome expansion and a Proteobacteria-rich microbiome.</title>
        <authorList>
            <person name="Quandt C.A."/>
            <person name="Kohler A."/>
            <person name="Hesse C.N."/>
            <person name="Sharpton T.J."/>
            <person name="Martin F."/>
            <person name="Spatafora J.W."/>
        </authorList>
    </citation>
    <scope>NUCLEOTIDE SEQUENCE [LARGE SCALE GENOMIC DNA]</scope>
    <source>
        <strain evidence="8 9">OSC145934</strain>
    </source>
</reference>
<feature type="transmembrane region" description="Helical" evidence="6">
    <location>
        <begin position="70"/>
        <end position="92"/>
    </location>
</feature>
<feature type="transmembrane region" description="Helical" evidence="6">
    <location>
        <begin position="249"/>
        <end position="270"/>
    </location>
</feature>
<comment type="subcellular location">
    <subcellularLocation>
        <location evidence="1">Membrane</location>
        <topology evidence="1">Multi-pass membrane protein</topology>
    </subcellularLocation>
</comment>
<keyword evidence="5 6" id="KW-0472">Membrane</keyword>
<dbReference type="GO" id="GO:0005886">
    <property type="term" value="C:plasma membrane"/>
    <property type="evidence" value="ECO:0007669"/>
    <property type="project" value="TreeGrafter"/>
</dbReference>
<keyword evidence="3 6" id="KW-0812">Transmembrane</keyword>
<dbReference type="Pfam" id="PF07690">
    <property type="entry name" value="MFS_1"/>
    <property type="match status" value="1"/>
</dbReference>
<protein>
    <recommendedName>
        <fullName evidence="7">Major facilitator superfamily (MFS) profile domain-containing protein</fullName>
    </recommendedName>
</protein>
<evidence type="ECO:0000256" key="4">
    <source>
        <dbReference type="ARBA" id="ARBA00022989"/>
    </source>
</evidence>
<accession>A0A232LUF3</accession>
<organism evidence="8 9">
    <name type="scientific">Elaphomyces granulatus</name>
    <dbReference type="NCBI Taxonomy" id="519963"/>
    <lineage>
        <taxon>Eukaryota</taxon>
        <taxon>Fungi</taxon>
        <taxon>Dikarya</taxon>
        <taxon>Ascomycota</taxon>
        <taxon>Pezizomycotina</taxon>
        <taxon>Eurotiomycetes</taxon>
        <taxon>Eurotiomycetidae</taxon>
        <taxon>Eurotiales</taxon>
        <taxon>Elaphomycetaceae</taxon>
        <taxon>Elaphomyces</taxon>
    </lineage>
</organism>
<evidence type="ECO:0000259" key="7">
    <source>
        <dbReference type="PROSITE" id="PS50850"/>
    </source>
</evidence>
<proteinExistence type="inferred from homology"/>
<sequence>MGKISDIWGRKPILLLANFVFLVASLICAVSTSLSMVIVGRAIQGVGSGGLIVLVNICVTDLFSVRERPIYYGMFGVTWAIASALGPLIGGAFTAKVTWRWCFFLNLPIGGFSFVALLFLSIETPKTPLLAGLRAIDWIGTVTSIGGTLMFLLGLEFASVTYPWNSPTVVCLIIFGPAVWVLFIFAEWRFARYAIMPSRLFRDWHNILLFLFQTVLLATPILSGVYTLPQVLSLSITSAVVGRFIRKTGFYKEVIVLGMGLMALGFGLFIDLKSYASWPRIIIFQLIAGTGVGPNFLSPLVALQANVHASDMAVITATHSFVRQLATSTSAVLGTVVYQNTFAKQIPQLISIVGPETAFRLASSFSGSNKNLLERLPTDQRDAVLEAFTYSLSRAWIFYTCVSVFGLLMSLFLKRIELSRSHQIAKTGLAQQEHTRLEMLAEKKARDAKAEPAPEV</sequence>
<evidence type="ECO:0000256" key="3">
    <source>
        <dbReference type="ARBA" id="ARBA00022692"/>
    </source>
</evidence>
<name>A0A232LUF3_9EURO</name>
<feature type="transmembrane region" description="Helical" evidence="6">
    <location>
        <begin position="42"/>
        <end position="63"/>
    </location>
</feature>
<evidence type="ECO:0000256" key="1">
    <source>
        <dbReference type="ARBA" id="ARBA00004141"/>
    </source>
</evidence>
<comment type="similarity">
    <text evidence="2">Belongs to the major facilitator superfamily. TCR/Tet family.</text>
</comment>
<evidence type="ECO:0000313" key="9">
    <source>
        <dbReference type="Proteomes" id="UP000243515"/>
    </source>
</evidence>
<feature type="transmembrane region" description="Helical" evidence="6">
    <location>
        <begin position="282"/>
        <end position="302"/>
    </location>
</feature>
<keyword evidence="4 6" id="KW-1133">Transmembrane helix</keyword>
<comment type="caution">
    <text evidence="8">The sequence shown here is derived from an EMBL/GenBank/DDBJ whole genome shotgun (WGS) entry which is preliminary data.</text>
</comment>
<dbReference type="InterPro" id="IPR036259">
    <property type="entry name" value="MFS_trans_sf"/>
</dbReference>
<dbReference type="EMBL" id="NPHW01004585">
    <property type="protein sequence ID" value="OXV07752.1"/>
    <property type="molecule type" value="Genomic_DNA"/>
</dbReference>
<dbReference type="Gene3D" id="1.20.1250.20">
    <property type="entry name" value="MFS general substrate transporter like domains"/>
    <property type="match status" value="2"/>
</dbReference>
<feature type="transmembrane region" description="Helical" evidence="6">
    <location>
        <begin position="396"/>
        <end position="413"/>
    </location>
</feature>
<dbReference type="PANTHER" id="PTHR23501:SF102">
    <property type="entry name" value="DRUG TRANSPORTER, PUTATIVE (AFU_ORTHOLOGUE AFUA_3G08530)-RELATED"/>
    <property type="match status" value="1"/>
</dbReference>
<dbReference type="InterPro" id="IPR011701">
    <property type="entry name" value="MFS"/>
</dbReference>
<evidence type="ECO:0000313" key="8">
    <source>
        <dbReference type="EMBL" id="OXV07752.1"/>
    </source>
</evidence>
<feature type="domain" description="Major facilitator superfamily (MFS) profile" evidence="7">
    <location>
        <begin position="1"/>
        <end position="418"/>
    </location>
</feature>
<dbReference type="PROSITE" id="PS00216">
    <property type="entry name" value="SUGAR_TRANSPORT_1"/>
    <property type="match status" value="1"/>
</dbReference>
<feature type="transmembrane region" description="Helical" evidence="6">
    <location>
        <begin position="12"/>
        <end position="36"/>
    </location>
</feature>
<feature type="transmembrane region" description="Helical" evidence="6">
    <location>
        <begin position="207"/>
        <end position="229"/>
    </location>
</feature>
<dbReference type="InterPro" id="IPR005829">
    <property type="entry name" value="Sugar_transporter_CS"/>
</dbReference>
<evidence type="ECO:0000256" key="6">
    <source>
        <dbReference type="SAM" id="Phobius"/>
    </source>
</evidence>
<dbReference type="PROSITE" id="PS50850">
    <property type="entry name" value="MFS"/>
    <property type="match status" value="1"/>
</dbReference>
<evidence type="ECO:0000256" key="2">
    <source>
        <dbReference type="ARBA" id="ARBA00007520"/>
    </source>
</evidence>
<evidence type="ECO:0000256" key="5">
    <source>
        <dbReference type="ARBA" id="ARBA00023136"/>
    </source>
</evidence>
<feature type="transmembrane region" description="Helical" evidence="6">
    <location>
        <begin position="132"/>
        <end position="155"/>
    </location>
</feature>
<dbReference type="GO" id="GO:0022857">
    <property type="term" value="F:transmembrane transporter activity"/>
    <property type="evidence" value="ECO:0007669"/>
    <property type="project" value="InterPro"/>
</dbReference>
<feature type="transmembrane region" description="Helical" evidence="6">
    <location>
        <begin position="98"/>
        <end position="120"/>
    </location>
</feature>